<evidence type="ECO:0000313" key="1">
    <source>
        <dbReference type="EMBL" id="QHS61663.1"/>
    </source>
</evidence>
<protein>
    <submittedName>
        <fullName evidence="1">Uncharacterized protein</fullName>
    </submittedName>
</protein>
<name>A0A6B9ZM39_9BACT</name>
<evidence type="ECO:0000313" key="2">
    <source>
        <dbReference type="Proteomes" id="UP000476411"/>
    </source>
</evidence>
<dbReference type="RefSeq" id="WP_162333329.1">
    <property type="nucleotide sequence ID" value="NZ_CP048113.1"/>
</dbReference>
<accession>A0A6B9ZM39</accession>
<dbReference type="AlphaFoldDB" id="A0A6B9ZM39"/>
<keyword evidence="2" id="KW-1185">Reference proteome</keyword>
<reference evidence="1 2" key="1">
    <citation type="submission" date="2020-01" db="EMBL/GenBank/DDBJ databases">
        <title>Complete genome sequence of Chitinophaga sp. H33E-04 isolated from quinoa roots.</title>
        <authorList>
            <person name="Weon H.-Y."/>
            <person name="Lee S.A."/>
        </authorList>
    </citation>
    <scope>NUCLEOTIDE SEQUENCE [LARGE SCALE GENOMIC DNA]</scope>
    <source>
        <strain evidence="1 2">H33E-04</strain>
    </source>
</reference>
<dbReference type="KEGG" id="chih:GWR21_19285"/>
<dbReference type="Proteomes" id="UP000476411">
    <property type="component" value="Chromosome"/>
</dbReference>
<dbReference type="EMBL" id="CP048113">
    <property type="protein sequence ID" value="QHS61663.1"/>
    <property type="molecule type" value="Genomic_DNA"/>
</dbReference>
<proteinExistence type="predicted"/>
<sequence length="203" mass="23362">MQLNPIPYLFMRVALLLLLASFVFFIAKAQLPDIKLSPVEHPLDSVKHFKKILIVGEGNIQAHAFVDMLAAELIKGFKTKNIECKYQFLGDKSKVNTAAVLESSKSWEPDVVFHLNPVSNTMNNKREIGIVPIDLRRTNIVAPFGYENNRYVKNEFELLLEENNTSLWFSTLSLETKFGKKNFFKQLRMMIIEDMERQLVLPS</sequence>
<gene>
    <name evidence="1" type="ORF">GWR21_19285</name>
</gene>
<organism evidence="1 2">
    <name type="scientific">Chitinophaga agri</name>
    <dbReference type="NCBI Taxonomy" id="2703787"/>
    <lineage>
        <taxon>Bacteria</taxon>
        <taxon>Pseudomonadati</taxon>
        <taxon>Bacteroidota</taxon>
        <taxon>Chitinophagia</taxon>
        <taxon>Chitinophagales</taxon>
        <taxon>Chitinophagaceae</taxon>
        <taxon>Chitinophaga</taxon>
    </lineage>
</organism>